<dbReference type="EMBL" id="JADCNN020000006">
    <property type="protein sequence ID" value="MBM6995797.1"/>
    <property type="molecule type" value="Genomic_DNA"/>
</dbReference>
<dbReference type="InterPro" id="IPR004089">
    <property type="entry name" value="MCPsignal_dom"/>
</dbReference>
<dbReference type="SUPFAM" id="SSF58104">
    <property type="entry name" value="Methyl-accepting chemotaxis protein (MCP) signaling domain"/>
    <property type="match status" value="1"/>
</dbReference>
<name>A0ABS2H2W4_9BACL</name>
<dbReference type="Pfam" id="PF00015">
    <property type="entry name" value="MCPsignal"/>
    <property type="match status" value="1"/>
</dbReference>
<accession>A0ABS2H2W4</accession>
<evidence type="ECO:0000256" key="3">
    <source>
        <dbReference type="SAM" id="Coils"/>
    </source>
</evidence>
<protein>
    <submittedName>
        <fullName evidence="6">Chemotaxis protein</fullName>
    </submittedName>
</protein>
<feature type="coiled-coil region" evidence="3">
    <location>
        <begin position="281"/>
        <end position="319"/>
    </location>
</feature>
<keyword evidence="4" id="KW-0812">Transmembrane</keyword>
<evidence type="ECO:0000313" key="6">
    <source>
        <dbReference type="EMBL" id="MBM6995797.1"/>
    </source>
</evidence>
<feature type="domain" description="Methyl-accepting transducer" evidence="5">
    <location>
        <begin position="137"/>
        <end position="373"/>
    </location>
</feature>
<keyword evidence="4" id="KW-1133">Transmembrane helix</keyword>
<organism evidence="6 7">
    <name type="scientific">Paenibacillus rhizolycopersici</name>
    <dbReference type="NCBI Taxonomy" id="2780073"/>
    <lineage>
        <taxon>Bacteria</taxon>
        <taxon>Bacillati</taxon>
        <taxon>Bacillota</taxon>
        <taxon>Bacilli</taxon>
        <taxon>Bacillales</taxon>
        <taxon>Paenibacillaceae</taxon>
        <taxon>Paenibacillus</taxon>
    </lineage>
</organism>
<dbReference type="RefSeq" id="WP_193417269.1">
    <property type="nucleotide sequence ID" value="NZ_JADCNN020000006.1"/>
</dbReference>
<dbReference type="SMART" id="SM00283">
    <property type="entry name" value="MA"/>
    <property type="match status" value="1"/>
</dbReference>
<dbReference type="PANTHER" id="PTHR32089:SF112">
    <property type="entry name" value="LYSOZYME-LIKE PROTEIN-RELATED"/>
    <property type="match status" value="1"/>
</dbReference>
<evidence type="ECO:0000256" key="4">
    <source>
        <dbReference type="SAM" id="Phobius"/>
    </source>
</evidence>
<evidence type="ECO:0000313" key="7">
    <source>
        <dbReference type="Proteomes" id="UP001516620"/>
    </source>
</evidence>
<keyword evidence="3" id="KW-0175">Coiled coil</keyword>
<evidence type="ECO:0000256" key="1">
    <source>
        <dbReference type="ARBA" id="ARBA00023224"/>
    </source>
</evidence>
<dbReference type="Gene3D" id="1.10.287.950">
    <property type="entry name" value="Methyl-accepting chemotaxis protein"/>
    <property type="match status" value="1"/>
</dbReference>
<feature type="transmembrane region" description="Helical" evidence="4">
    <location>
        <begin position="12"/>
        <end position="36"/>
    </location>
</feature>
<dbReference type="PANTHER" id="PTHR32089">
    <property type="entry name" value="METHYL-ACCEPTING CHEMOTAXIS PROTEIN MCPB"/>
    <property type="match status" value="1"/>
</dbReference>
<reference evidence="6 7" key="1">
    <citation type="submission" date="2021-01" db="EMBL/GenBank/DDBJ databases">
        <title>Paenibacillus sp.nov. isolated from the rhizosphere soil of tomato plant.</title>
        <authorList>
            <person name="Thin K.K."/>
            <person name="Zhang X."/>
            <person name="He S."/>
        </authorList>
    </citation>
    <scope>NUCLEOTIDE SEQUENCE [LARGE SCALE GENOMIC DNA]</scope>
    <source>
        <strain evidence="6 7">DXFW5</strain>
    </source>
</reference>
<keyword evidence="7" id="KW-1185">Reference proteome</keyword>
<comment type="caution">
    <text evidence="6">The sequence shown here is derived from an EMBL/GenBank/DDBJ whole genome shotgun (WGS) entry which is preliminary data.</text>
</comment>
<keyword evidence="4" id="KW-0472">Membrane</keyword>
<proteinExistence type="predicted"/>
<evidence type="ECO:0000259" key="5">
    <source>
        <dbReference type="PROSITE" id="PS50111"/>
    </source>
</evidence>
<dbReference type="PROSITE" id="PS50111">
    <property type="entry name" value="CHEMOTAXIS_TRANSDUC_2"/>
    <property type="match status" value="1"/>
</dbReference>
<sequence length="428" mass="46917">MRNSNEVLRNFIRYFANMIIQGALMGAFAITISSLIAGEPILTSRHLVLMLLIIVATIGFGIKNFLAYAKPFKEIERFISQIAAGNLTHRIRMDQLGSLKRFGVPMEEMREHLGQLVLQVKQTSTEVNHKIRDLHERLQSNREQFDQIVAAMGVIAAASKQQYSAAKESAKAVEELATGIGHISEISLSVTESSSGVASMAETTRQEMLAMNEQMGKMNQSFRVLTETISQFLGRSEDIATSTDAITGILQQTHILALNANIEAARAGEQGRGFAVVATEIRKLASEANRFAEEIGELLQKAEEESSQSKSAMDKSHQEIQAGITVLGKTETVMDDILTQVETINTEMSGFSATGQQMAAGSQEVAATVDEMARSSSETTRHIDNIVMLTAQIHESIQTMSTDGDQLETLGRELQGTIESFRLDESRS</sequence>
<dbReference type="Proteomes" id="UP001516620">
    <property type="component" value="Unassembled WGS sequence"/>
</dbReference>
<evidence type="ECO:0000256" key="2">
    <source>
        <dbReference type="PROSITE-ProRule" id="PRU00284"/>
    </source>
</evidence>
<keyword evidence="1 2" id="KW-0807">Transducer</keyword>
<feature type="transmembrane region" description="Helical" evidence="4">
    <location>
        <begin position="48"/>
        <end position="69"/>
    </location>
</feature>
<gene>
    <name evidence="6" type="ORF">IM700_008970</name>
</gene>